<dbReference type="PANTHER" id="PTHR19367">
    <property type="entry name" value="T-CELL RECEPTOR ALPHA CHAIN V REGION"/>
    <property type="match status" value="1"/>
</dbReference>
<keyword evidence="4" id="KW-0393">Immunoglobulin domain</keyword>
<dbReference type="Pfam" id="PF07686">
    <property type="entry name" value="V-set"/>
    <property type="match status" value="1"/>
</dbReference>
<dbReference type="Gene3D" id="2.60.40.10">
    <property type="entry name" value="Immunoglobulins"/>
    <property type="match status" value="1"/>
</dbReference>
<evidence type="ECO:0000256" key="6">
    <source>
        <dbReference type="SAM" id="SignalP"/>
    </source>
</evidence>
<dbReference type="InterPro" id="IPR036179">
    <property type="entry name" value="Ig-like_dom_sf"/>
</dbReference>
<keyword evidence="2" id="KW-1064">Adaptive immunity</keyword>
<accession>A0A151PGG3</accession>
<dbReference type="PROSITE" id="PS50835">
    <property type="entry name" value="IG_LIKE"/>
    <property type="match status" value="1"/>
</dbReference>
<dbReference type="PANTHER" id="PTHR19367:SF18">
    <property type="entry name" value="T CELL RECEPTOR ALPHA VARIABLE 16"/>
    <property type="match status" value="1"/>
</dbReference>
<evidence type="ECO:0000256" key="5">
    <source>
        <dbReference type="ARBA" id="ARBA00043266"/>
    </source>
</evidence>
<evidence type="ECO:0000256" key="2">
    <source>
        <dbReference type="ARBA" id="ARBA00023130"/>
    </source>
</evidence>
<proteinExistence type="predicted"/>
<dbReference type="STRING" id="8496.A0A151PGG3"/>
<protein>
    <recommendedName>
        <fullName evidence="7">Ig-like domain-containing protein</fullName>
    </recommendedName>
</protein>
<dbReference type="Proteomes" id="UP000050525">
    <property type="component" value="Unassembled WGS sequence"/>
</dbReference>
<comment type="caution">
    <text evidence="8">The sequence shown here is derived from an EMBL/GenBank/DDBJ whole genome shotgun (WGS) entry which is preliminary data.</text>
</comment>
<sequence>MRFLGTAVLVALLDVKQANANSVSQSAGTVTVREGDSVFINCTYSLTGTPYLFWYVQFPNEAPRLLLTQYEAQDEEDEKRRRGFSADLQKDSSSFHLRKTSSQASDSAVYYCALRDTVSPAGGELCKNP</sequence>
<keyword evidence="3" id="KW-0675">Receptor</keyword>
<dbReference type="InterPro" id="IPR051287">
    <property type="entry name" value="TCR_variable_region"/>
</dbReference>
<dbReference type="SUPFAM" id="SSF48726">
    <property type="entry name" value="Immunoglobulin"/>
    <property type="match status" value="1"/>
</dbReference>
<dbReference type="GO" id="GO:0042101">
    <property type="term" value="C:T cell receptor complex"/>
    <property type="evidence" value="ECO:0007669"/>
    <property type="project" value="UniProtKB-KW"/>
</dbReference>
<feature type="signal peptide" evidence="6">
    <location>
        <begin position="1"/>
        <end position="20"/>
    </location>
</feature>
<dbReference type="EMBL" id="AKHW03000242">
    <property type="protein sequence ID" value="KYO48217.1"/>
    <property type="molecule type" value="Genomic_DNA"/>
</dbReference>
<evidence type="ECO:0000256" key="1">
    <source>
        <dbReference type="ARBA" id="ARBA00022729"/>
    </source>
</evidence>
<organism evidence="8 9">
    <name type="scientific">Alligator mississippiensis</name>
    <name type="common">American alligator</name>
    <dbReference type="NCBI Taxonomy" id="8496"/>
    <lineage>
        <taxon>Eukaryota</taxon>
        <taxon>Metazoa</taxon>
        <taxon>Chordata</taxon>
        <taxon>Craniata</taxon>
        <taxon>Vertebrata</taxon>
        <taxon>Euteleostomi</taxon>
        <taxon>Archelosauria</taxon>
        <taxon>Archosauria</taxon>
        <taxon>Crocodylia</taxon>
        <taxon>Alligatoridae</taxon>
        <taxon>Alligatorinae</taxon>
        <taxon>Alligator</taxon>
    </lineage>
</organism>
<feature type="chain" id="PRO_5007587008" description="Ig-like domain-containing protein" evidence="6">
    <location>
        <begin position="21"/>
        <end position="129"/>
    </location>
</feature>
<dbReference type="GO" id="GO:0002250">
    <property type="term" value="P:adaptive immune response"/>
    <property type="evidence" value="ECO:0007669"/>
    <property type="project" value="UniProtKB-KW"/>
</dbReference>
<keyword evidence="9" id="KW-1185">Reference proteome</keyword>
<dbReference type="InterPro" id="IPR007110">
    <property type="entry name" value="Ig-like_dom"/>
</dbReference>
<evidence type="ECO:0000259" key="7">
    <source>
        <dbReference type="PROSITE" id="PS50835"/>
    </source>
</evidence>
<keyword evidence="5" id="KW-1279">T cell receptor</keyword>
<evidence type="ECO:0000313" key="8">
    <source>
        <dbReference type="EMBL" id="KYO48217.1"/>
    </source>
</evidence>
<evidence type="ECO:0000313" key="9">
    <source>
        <dbReference type="Proteomes" id="UP000050525"/>
    </source>
</evidence>
<dbReference type="InterPro" id="IPR003599">
    <property type="entry name" value="Ig_sub"/>
</dbReference>
<keyword evidence="5" id="KW-0391">Immunity</keyword>
<dbReference type="InterPro" id="IPR013106">
    <property type="entry name" value="Ig_V-set"/>
</dbReference>
<name>A0A151PGG3_ALLMI</name>
<feature type="domain" description="Ig-like" evidence="7">
    <location>
        <begin position="21"/>
        <end position="129"/>
    </location>
</feature>
<dbReference type="AlphaFoldDB" id="A0A151PGG3"/>
<evidence type="ECO:0000256" key="4">
    <source>
        <dbReference type="ARBA" id="ARBA00023319"/>
    </source>
</evidence>
<dbReference type="InterPro" id="IPR013783">
    <property type="entry name" value="Ig-like_fold"/>
</dbReference>
<reference evidence="8 9" key="1">
    <citation type="journal article" date="2012" name="Genome Biol.">
        <title>Sequencing three crocodilian genomes to illuminate the evolution of archosaurs and amniotes.</title>
        <authorList>
            <person name="St John J.A."/>
            <person name="Braun E.L."/>
            <person name="Isberg S.R."/>
            <person name="Miles L.G."/>
            <person name="Chong A.Y."/>
            <person name="Gongora J."/>
            <person name="Dalzell P."/>
            <person name="Moran C."/>
            <person name="Bed'hom B."/>
            <person name="Abzhanov A."/>
            <person name="Burgess S.C."/>
            <person name="Cooksey A.M."/>
            <person name="Castoe T.A."/>
            <person name="Crawford N.G."/>
            <person name="Densmore L.D."/>
            <person name="Drew J.C."/>
            <person name="Edwards S.V."/>
            <person name="Faircloth B.C."/>
            <person name="Fujita M.K."/>
            <person name="Greenwold M.J."/>
            <person name="Hoffmann F.G."/>
            <person name="Howard J.M."/>
            <person name="Iguchi T."/>
            <person name="Janes D.E."/>
            <person name="Khan S.Y."/>
            <person name="Kohno S."/>
            <person name="de Koning A.J."/>
            <person name="Lance S.L."/>
            <person name="McCarthy F.M."/>
            <person name="McCormack J.E."/>
            <person name="Merchant M.E."/>
            <person name="Peterson D.G."/>
            <person name="Pollock D.D."/>
            <person name="Pourmand N."/>
            <person name="Raney B.J."/>
            <person name="Roessler K.A."/>
            <person name="Sanford J.R."/>
            <person name="Sawyer R.H."/>
            <person name="Schmidt C.J."/>
            <person name="Triplett E.W."/>
            <person name="Tuberville T.D."/>
            <person name="Venegas-Anaya M."/>
            <person name="Howard J.T."/>
            <person name="Jarvis E.D."/>
            <person name="Guillette L.J.Jr."/>
            <person name="Glenn T.C."/>
            <person name="Green R.E."/>
            <person name="Ray D.A."/>
        </authorList>
    </citation>
    <scope>NUCLEOTIDE SEQUENCE [LARGE SCALE GENOMIC DNA]</scope>
    <source>
        <strain evidence="8">KSC_2009_1</strain>
    </source>
</reference>
<keyword evidence="1 6" id="KW-0732">Signal</keyword>
<dbReference type="SMART" id="SM00406">
    <property type="entry name" value="IGv"/>
    <property type="match status" value="1"/>
</dbReference>
<gene>
    <name evidence="8" type="ORF">Y1Q_0010596</name>
</gene>
<evidence type="ECO:0000256" key="3">
    <source>
        <dbReference type="ARBA" id="ARBA00023170"/>
    </source>
</evidence>
<dbReference type="SMART" id="SM00409">
    <property type="entry name" value="IG"/>
    <property type="match status" value="1"/>
</dbReference>